<proteinExistence type="predicted"/>
<gene>
    <name evidence="2" type="ORF">VP01_3983g2</name>
</gene>
<accession>A0A0L6US59</accession>
<reference evidence="2 3" key="1">
    <citation type="submission" date="2015-08" db="EMBL/GenBank/DDBJ databases">
        <title>Next Generation Sequencing and Analysis of the Genome of Puccinia sorghi L Schw, the Causal Agent of Maize Common Rust.</title>
        <authorList>
            <person name="Rochi L."/>
            <person name="Burguener G."/>
            <person name="Darino M."/>
            <person name="Turjanski A."/>
            <person name="Kreff E."/>
            <person name="Dieguez M.J."/>
            <person name="Sacco F."/>
        </authorList>
    </citation>
    <scope>NUCLEOTIDE SEQUENCE [LARGE SCALE GENOMIC DNA]</scope>
    <source>
        <strain evidence="2 3">RO10H11247</strain>
    </source>
</reference>
<dbReference type="EMBL" id="LAVV01009038">
    <property type="protein sequence ID" value="KNZ51366.1"/>
    <property type="molecule type" value="Genomic_DNA"/>
</dbReference>
<sequence length="187" mass="21342">MADNKGGSSKSMRMKAHLRHKGLIKYITPKFPSHSLEPPPMPEMQLEAVVTPDNEENPYEIWNLCDMSTREYSRTLFTICTKCLRKSLWSHSLSEDMYNIVENIILNGVIVKRPSATLIKLQEIVHLEESWKKRTVLSSKTTEKSSKDQSNTAAALMHESKKGKKKATSHDADHCWQLHPKIRPSNG</sequence>
<name>A0A0L6US59_9BASI</name>
<evidence type="ECO:0000313" key="3">
    <source>
        <dbReference type="Proteomes" id="UP000037035"/>
    </source>
</evidence>
<dbReference type="Proteomes" id="UP000037035">
    <property type="component" value="Unassembled WGS sequence"/>
</dbReference>
<dbReference type="AlphaFoldDB" id="A0A0L6US59"/>
<protein>
    <submittedName>
        <fullName evidence="2">Uncharacterized protein</fullName>
    </submittedName>
</protein>
<evidence type="ECO:0000256" key="1">
    <source>
        <dbReference type="SAM" id="MobiDB-lite"/>
    </source>
</evidence>
<organism evidence="2 3">
    <name type="scientific">Puccinia sorghi</name>
    <dbReference type="NCBI Taxonomy" id="27349"/>
    <lineage>
        <taxon>Eukaryota</taxon>
        <taxon>Fungi</taxon>
        <taxon>Dikarya</taxon>
        <taxon>Basidiomycota</taxon>
        <taxon>Pucciniomycotina</taxon>
        <taxon>Pucciniomycetes</taxon>
        <taxon>Pucciniales</taxon>
        <taxon>Pucciniaceae</taxon>
        <taxon>Puccinia</taxon>
    </lineage>
</organism>
<comment type="caution">
    <text evidence="2">The sequence shown here is derived from an EMBL/GenBank/DDBJ whole genome shotgun (WGS) entry which is preliminary data.</text>
</comment>
<feature type="region of interest" description="Disordered" evidence="1">
    <location>
        <begin position="136"/>
        <end position="187"/>
    </location>
</feature>
<keyword evidence="3" id="KW-1185">Reference proteome</keyword>
<evidence type="ECO:0000313" key="2">
    <source>
        <dbReference type="EMBL" id="KNZ51366.1"/>
    </source>
</evidence>
<dbReference type="VEuPathDB" id="FungiDB:VP01_3983g2"/>